<dbReference type="EMBL" id="UINC01069452">
    <property type="protein sequence ID" value="SVC02837.1"/>
    <property type="molecule type" value="Genomic_DNA"/>
</dbReference>
<proteinExistence type="predicted"/>
<evidence type="ECO:0000256" key="5">
    <source>
        <dbReference type="ARBA" id="ARBA00023163"/>
    </source>
</evidence>
<dbReference type="PROSITE" id="PS51755">
    <property type="entry name" value="OMPR_PHOB"/>
    <property type="match status" value="1"/>
</dbReference>
<name>A0A382IUI4_9ZZZZ</name>
<accession>A0A382IUI4</accession>
<dbReference type="InterPro" id="IPR001789">
    <property type="entry name" value="Sig_transdc_resp-reg_receiver"/>
</dbReference>
<dbReference type="GO" id="GO:0005829">
    <property type="term" value="C:cytosol"/>
    <property type="evidence" value="ECO:0007669"/>
    <property type="project" value="TreeGrafter"/>
</dbReference>
<dbReference type="Pfam" id="PF00486">
    <property type="entry name" value="Trans_reg_C"/>
    <property type="match status" value="1"/>
</dbReference>
<evidence type="ECO:0000313" key="8">
    <source>
        <dbReference type="EMBL" id="SVC02837.1"/>
    </source>
</evidence>
<dbReference type="InterPro" id="IPR016032">
    <property type="entry name" value="Sig_transdc_resp-reg_C-effctor"/>
</dbReference>
<keyword evidence="2" id="KW-0902">Two-component regulatory system</keyword>
<dbReference type="GO" id="GO:0032993">
    <property type="term" value="C:protein-DNA complex"/>
    <property type="evidence" value="ECO:0007669"/>
    <property type="project" value="TreeGrafter"/>
</dbReference>
<dbReference type="SMART" id="SM00448">
    <property type="entry name" value="REC"/>
    <property type="match status" value="1"/>
</dbReference>
<dbReference type="Gene3D" id="1.10.10.10">
    <property type="entry name" value="Winged helix-like DNA-binding domain superfamily/Winged helix DNA-binding domain"/>
    <property type="match status" value="1"/>
</dbReference>
<gene>
    <name evidence="8" type="ORF">METZ01_LOCUS255691</name>
</gene>
<dbReference type="CDD" id="cd00383">
    <property type="entry name" value="trans_reg_C"/>
    <property type="match status" value="1"/>
</dbReference>
<keyword evidence="4" id="KW-0238">DNA-binding</keyword>
<dbReference type="InterPro" id="IPR039420">
    <property type="entry name" value="WalR-like"/>
</dbReference>
<dbReference type="AlphaFoldDB" id="A0A382IUI4"/>
<dbReference type="InterPro" id="IPR011006">
    <property type="entry name" value="CheY-like_superfamily"/>
</dbReference>
<feature type="domain" description="OmpR/PhoB-type" evidence="7">
    <location>
        <begin position="135"/>
        <end position="231"/>
    </location>
</feature>
<reference evidence="8" key="1">
    <citation type="submission" date="2018-05" db="EMBL/GenBank/DDBJ databases">
        <authorList>
            <person name="Lanie J.A."/>
            <person name="Ng W.-L."/>
            <person name="Kazmierczak K.M."/>
            <person name="Andrzejewski T.M."/>
            <person name="Davidsen T.M."/>
            <person name="Wayne K.J."/>
            <person name="Tettelin H."/>
            <person name="Glass J.I."/>
            <person name="Rusch D."/>
            <person name="Podicherti R."/>
            <person name="Tsui H.-C.T."/>
            <person name="Winkler M.E."/>
        </authorList>
    </citation>
    <scope>NUCLEOTIDE SEQUENCE</scope>
</reference>
<dbReference type="SUPFAM" id="SSF52172">
    <property type="entry name" value="CheY-like"/>
    <property type="match status" value="1"/>
</dbReference>
<keyword evidence="5" id="KW-0804">Transcription</keyword>
<dbReference type="Gene3D" id="6.10.250.690">
    <property type="match status" value="1"/>
</dbReference>
<protein>
    <recommendedName>
        <fullName evidence="9">Proteobacterial dedicated sortase system response regulator</fullName>
    </recommendedName>
</protein>
<dbReference type="Gene3D" id="3.40.50.2300">
    <property type="match status" value="1"/>
</dbReference>
<dbReference type="GO" id="GO:0006355">
    <property type="term" value="P:regulation of DNA-templated transcription"/>
    <property type="evidence" value="ECO:0007669"/>
    <property type="project" value="InterPro"/>
</dbReference>
<feature type="domain" description="Response regulatory" evidence="6">
    <location>
        <begin position="5"/>
        <end position="121"/>
    </location>
</feature>
<evidence type="ECO:0000259" key="6">
    <source>
        <dbReference type="PROSITE" id="PS50110"/>
    </source>
</evidence>
<dbReference type="GO" id="GO:0000156">
    <property type="term" value="F:phosphorelay response regulator activity"/>
    <property type="evidence" value="ECO:0007669"/>
    <property type="project" value="TreeGrafter"/>
</dbReference>
<dbReference type="SMART" id="SM00862">
    <property type="entry name" value="Trans_reg_C"/>
    <property type="match status" value="1"/>
</dbReference>
<evidence type="ECO:0000256" key="1">
    <source>
        <dbReference type="ARBA" id="ARBA00022553"/>
    </source>
</evidence>
<dbReference type="InterPro" id="IPR036388">
    <property type="entry name" value="WH-like_DNA-bd_sf"/>
</dbReference>
<evidence type="ECO:0008006" key="9">
    <source>
        <dbReference type="Google" id="ProtNLM"/>
    </source>
</evidence>
<dbReference type="SUPFAM" id="SSF46894">
    <property type="entry name" value="C-terminal effector domain of the bipartite response regulators"/>
    <property type="match status" value="1"/>
</dbReference>
<sequence>MTSYRLAIIEDDELLRANYADALIAQGYVVESYADREAATAIFQSRLPDLVIIDIGLGDDFDGGFALCQWLRQKSRTLPILFLSARDSDIDIVSGLRMGADDYLTKPISLPHLTARIAALFQRIEVLNGSQDVVDDVIVVGPMELDTARLVCSWDGRVVALTLTEFWMVNSLARRAGHVKDRDQLMQDCQLFVDEHTVTSHIKRIRKKFKALDSDFDRIDTVYGMGYRWRDD</sequence>
<keyword evidence="3" id="KW-0805">Transcription regulation</keyword>
<dbReference type="InterPro" id="IPR022305">
    <property type="entry name" value="Response_regulator"/>
</dbReference>
<dbReference type="GO" id="GO:0000976">
    <property type="term" value="F:transcription cis-regulatory region binding"/>
    <property type="evidence" value="ECO:0007669"/>
    <property type="project" value="TreeGrafter"/>
</dbReference>
<dbReference type="PANTHER" id="PTHR48111:SF21">
    <property type="entry name" value="DNA-BINDING DUAL MASTER TRANSCRIPTIONAL REGULATOR RPAA"/>
    <property type="match status" value="1"/>
</dbReference>
<dbReference type="NCBIfam" id="TIGR03787">
    <property type="entry name" value="marine_sort_RR"/>
    <property type="match status" value="1"/>
</dbReference>
<dbReference type="PANTHER" id="PTHR48111">
    <property type="entry name" value="REGULATOR OF RPOS"/>
    <property type="match status" value="1"/>
</dbReference>
<dbReference type="InterPro" id="IPR001867">
    <property type="entry name" value="OmpR/PhoB-type_DNA-bd"/>
</dbReference>
<dbReference type="Pfam" id="PF00072">
    <property type="entry name" value="Response_reg"/>
    <property type="match status" value="1"/>
</dbReference>
<evidence type="ECO:0000256" key="4">
    <source>
        <dbReference type="ARBA" id="ARBA00023125"/>
    </source>
</evidence>
<dbReference type="PROSITE" id="PS50110">
    <property type="entry name" value="RESPONSE_REGULATORY"/>
    <property type="match status" value="1"/>
</dbReference>
<keyword evidence="1" id="KW-0597">Phosphoprotein</keyword>
<evidence type="ECO:0000259" key="7">
    <source>
        <dbReference type="PROSITE" id="PS51755"/>
    </source>
</evidence>
<organism evidence="8">
    <name type="scientific">marine metagenome</name>
    <dbReference type="NCBI Taxonomy" id="408172"/>
    <lineage>
        <taxon>unclassified sequences</taxon>
        <taxon>metagenomes</taxon>
        <taxon>ecological metagenomes</taxon>
    </lineage>
</organism>
<evidence type="ECO:0000256" key="3">
    <source>
        <dbReference type="ARBA" id="ARBA00023015"/>
    </source>
</evidence>
<evidence type="ECO:0000256" key="2">
    <source>
        <dbReference type="ARBA" id="ARBA00023012"/>
    </source>
</evidence>